<sequence length="229" mass="27282">MPKVKAVAFDIDGTLYPQWHLLTTSLGLYIRNFRLVQSYWKVRRNLREDGYHYQAEGREGLLHHQAQMYADLTGEQVADVRELLEYKIYQVWERTFRHLKPLPGVKKVLKELRNRGFTVAAMSDFPVEKKLEYFDLGVEEYWDLAITSEDSGHLKPHGMAYQYLSQKLNLEPEEILYVGNSYRNDIEGAKKAGCWAAYFTWKNRRDSLADFHYRNYQQFLDRFDQFVKY</sequence>
<dbReference type="NCBIfam" id="TIGR01509">
    <property type="entry name" value="HAD-SF-IA-v3"/>
    <property type="match status" value="1"/>
</dbReference>
<dbReference type="Gene3D" id="3.40.50.1000">
    <property type="entry name" value="HAD superfamily/HAD-like"/>
    <property type="match status" value="1"/>
</dbReference>
<keyword evidence="3" id="KW-1185">Reference proteome</keyword>
<name>A0ABY8MDV6_9SPIO</name>
<evidence type="ECO:0000313" key="2">
    <source>
        <dbReference type="EMBL" id="WGK68152.1"/>
    </source>
</evidence>
<dbReference type="PANTHER" id="PTHR43316">
    <property type="entry name" value="HYDROLASE, HALOACID DELAHOGENASE-RELATED"/>
    <property type="match status" value="1"/>
</dbReference>
<dbReference type="PRINTS" id="PR00413">
    <property type="entry name" value="HADHALOGNASE"/>
</dbReference>
<dbReference type="InterPro" id="IPR036412">
    <property type="entry name" value="HAD-like_sf"/>
</dbReference>
<dbReference type="EMBL" id="CP123443">
    <property type="protein sequence ID" value="WGK68152.1"/>
    <property type="molecule type" value="Genomic_DNA"/>
</dbReference>
<dbReference type="EC" id="3.1.3.-" evidence="2"/>
<reference evidence="2 3" key="1">
    <citation type="submission" date="2023-04" db="EMBL/GenBank/DDBJ databases">
        <title>Spirochaete genome identified in red abalone sample constitutes a novel genus.</title>
        <authorList>
            <person name="Sharma S.P."/>
            <person name="Purcell C.M."/>
            <person name="Hyde J.R."/>
            <person name="Severin A.J."/>
        </authorList>
    </citation>
    <scope>NUCLEOTIDE SEQUENCE [LARGE SCALE GENOMIC DNA]</scope>
    <source>
        <strain evidence="2 3">SP-2023</strain>
    </source>
</reference>
<dbReference type="SUPFAM" id="SSF56784">
    <property type="entry name" value="HAD-like"/>
    <property type="match status" value="1"/>
</dbReference>
<keyword evidence="1 2" id="KW-0378">Hydrolase</keyword>
<dbReference type="RefSeq" id="WP_326926320.1">
    <property type="nucleotide sequence ID" value="NZ_CP123443.1"/>
</dbReference>
<dbReference type="Proteomes" id="UP001228690">
    <property type="component" value="Chromosome"/>
</dbReference>
<dbReference type="Gene3D" id="1.10.150.520">
    <property type="match status" value="1"/>
</dbReference>
<dbReference type="SFLD" id="SFLDG01129">
    <property type="entry name" value="C1.5:_HAD__Beta-PGM__Phosphata"/>
    <property type="match status" value="1"/>
</dbReference>
<organism evidence="2 3">
    <name type="scientific">Candidatus Haliotispira prima</name>
    <dbReference type="NCBI Taxonomy" id="3034016"/>
    <lineage>
        <taxon>Bacteria</taxon>
        <taxon>Pseudomonadati</taxon>
        <taxon>Spirochaetota</taxon>
        <taxon>Spirochaetia</taxon>
        <taxon>Spirochaetales</taxon>
        <taxon>Spirochaetaceae</taxon>
        <taxon>Candidatus Haliotispira</taxon>
    </lineage>
</organism>
<proteinExistence type="predicted"/>
<dbReference type="InterPro" id="IPR006439">
    <property type="entry name" value="HAD-SF_hydro_IA"/>
</dbReference>
<dbReference type="Pfam" id="PF00702">
    <property type="entry name" value="Hydrolase"/>
    <property type="match status" value="1"/>
</dbReference>
<evidence type="ECO:0000313" key="3">
    <source>
        <dbReference type="Proteomes" id="UP001228690"/>
    </source>
</evidence>
<evidence type="ECO:0000256" key="1">
    <source>
        <dbReference type="ARBA" id="ARBA00022801"/>
    </source>
</evidence>
<dbReference type="NCBIfam" id="TIGR01549">
    <property type="entry name" value="HAD-SF-IA-v1"/>
    <property type="match status" value="1"/>
</dbReference>
<gene>
    <name evidence="2" type="ORF">P0082_06605</name>
</gene>
<dbReference type="GO" id="GO:0016787">
    <property type="term" value="F:hydrolase activity"/>
    <property type="evidence" value="ECO:0007669"/>
    <property type="project" value="UniProtKB-KW"/>
</dbReference>
<dbReference type="InterPro" id="IPR051540">
    <property type="entry name" value="S-2-haloacid_dehalogenase"/>
</dbReference>
<accession>A0ABY8MDV6</accession>
<dbReference type="InterPro" id="IPR023214">
    <property type="entry name" value="HAD_sf"/>
</dbReference>
<protein>
    <submittedName>
        <fullName evidence="2">HAD family hydrolase</fullName>
        <ecNumber evidence="2">3.1.3.-</ecNumber>
    </submittedName>
</protein>
<dbReference type="SFLD" id="SFLDS00003">
    <property type="entry name" value="Haloacid_Dehalogenase"/>
    <property type="match status" value="1"/>
</dbReference>